<sequence length="464" mass="52851">MFEVNTARMEKGDRSEPEENTQEDSYIQDAAECRIQEMDVDDLKSDQKLQKSGDAAQNEASKLEVTKETQQLMQEKPAQKDPTQESLQRSEESESSLQECRELAEDKELELKTDAIIMPRQKGESSFGQEQNLSQRNQPEADAMRQKCDVFEDKPLKSGENATKKETAETPENILLVEDQKSVREENSVENQECEDEPLLPKPETNLIEQLKEESTILLNEDPLQAAQQGAKDAVQQESDGTTGNDRYFQDDESVPESQESRNACSRTRQLEEDASRPSPRRTCHHRACNTRHHILQSSRLPPVPEDPEPPPTPFEVEILVRRHRRMLGVRLPTLLPTGMRDYMQRVRDRHIPPERQALCEELQSRCVKLFFSLLIGGILVAALYFLIDFLERKYGSSDDTNATSPSANFGVNLNISMSTLKPELFVSYLDVNNTTPDAGLDTEVIPVPNDMKYNDTNFMIDFE</sequence>
<comment type="caution">
    <text evidence="3">The sequence shown here is derived from an EMBL/GenBank/DDBJ whole genome shotgun (WGS) entry which is preliminary data.</text>
</comment>
<evidence type="ECO:0000313" key="4">
    <source>
        <dbReference type="Proteomes" id="UP001497382"/>
    </source>
</evidence>
<feature type="compositionally biased region" description="Polar residues" evidence="1">
    <location>
        <begin position="236"/>
        <end position="245"/>
    </location>
</feature>
<accession>A0AAV2A3X5</accession>
<evidence type="ECO:0000256" key="2">
    <source>
        <dbReference type="SAM" id="Phobius"/>
    </source>
</evidence>
<feature type="compositionally biased region" description="Basic and acidic residues" evidence="1">
    <location>
        <begin position="31"/>
        <end position="51"/>
    </location>
</feature>
<feature type="compositionally biased region" description="Polar residues" evidence="1">
    <location>
        <begin position="256"/>
        <end position="268"/>
    </location>
</feature>
<gene>
    <name evidence="3" type="ORF">LARSCL_LOCUS9973</name>
</gene>
<evidence type="ECO:0000313" key="3">
    <source>
        <dbReference type="EMBL" id="CAL1278755.1"/>
    </source>
</evidence>
<feature type="region of interest" description="Disordered" evidence="1">
    <location>
        <begin position="1"/>
        <end position="284"/>
    </location>
</feature>
<protein>
    <submittedName>
        <fullName evidence="3">Uncharacterized protein</fullName>
    </submittedName>
</protein>
<dbReference type="AlphaFoldDB" id="A0AAV2A3X5"/>
<keyword evidence="2" id="KW-0472">Membrane</keyword>
<dbReference type="Proteomes" id="UP001497382">
    <property type="component" value="Unassembled WGS sequence"/>
</dbReference>
<feature type="compositionally biased region" description="Basic and acidic residues" evidence="1">
    <location>
        <begin position="8"/>
        <end position="17"/>
    </location>
</feature>
<feature type="transmembrane region" description="Helical" evidence="2">
    <location>
        <begin position="370"/>
        <end position="388"/>
    </location>
</feature>
<organism evidence="3 4">
    <name type="scientific">Larinioides sclopetarius</name>
    <dbReference type="NCBI Taxonomy" id="280406"/>
    <lineage>
        <taxon>Eukaryota</taxon>
        <taxon>Metazoa</taxon>
        <taxon>Ecdysozoa</taxon>
        <taxon>Arthropoda</taxon>
        <taxon>Chelicerata</taxon>
        <taxon>Arachnida</taxon>
        <taxon>Araneae</taxon>
        <taxon>Araneomorphae</taxon>
        <taxon>Entelegynae</taxon>
        <taxon>Araneoidea</taxon>
        <taxon>Araneidae</taxon>
        <taxon>Larinioides</taxon>
    </lineage>
</organism>
<feature type="compositionally biased region" description="Basic and acidic residues" evidence="1">
    <location>
        <begin position="99"/>
        <end position="113"/>
    </location>
</feature>
<feature type="compositionally biased region" description="Basic and acidic residues" evidence="1">
    <location>
        <begin position="77"/>
        <end position="92"/>
    </location>
</feature>
<evidence type="ECO:0000256" key="1">
    <source>
        <dbReference type="SAM" id="MobiDB-lite"/>
    </source>
</evidence>
<dbReference type="EMBL" id="CAXIEN010000116">
    <property type="protein sequence ID" value="CAL1278755.1"/>
    <property type="molecule type" value="Genomic_DNA"/>
</dbReference>
<keyword evidence="2" id="KW-1133">Transmembrane helix</keyword>
<reference evidence="3 4" key="1">
    <citation type="submission" date="2024-04" db="EMBL/GenBank/DDBJ databases">
        <authorList>
            <person name="Rising A."/>
            <person name="Reimegard J."/>
            <person name="Sonavane S."/>
            <person name="Akerstrom W."/>
            <person name="Nylinder S."/>
            <person name="Hedman E."/>
            <person name="Kallberg Y."/>
        </authorList>
    </citation>
    <scope>NUCLEOTIDE SEQUENCE [LARGE SCALE GENOMIC DNA]</scope>
</reference>
<feature type="compositionally biased region" description="Basic and acidic residues" evidence="1">
    <location>
        <begin position="142"/>
        <end position="168"/>
    </location>
</feature>
<feature type="compositionally biased region" description="Basic and acidic residues" evidence="1">
    <location>
        <begin position="178"/>
        <end position="187"/>
    </location>
</feature>
<name>A0AAV2A3X5_9ARAC</name>
<proteinExistence type="predicted"/>
<keyword evidence="2" id="KW-0812">Transmembrane</keyword>
<feature type="compositionally biased region" description="Polar residues" evidence="1">
    <location>
        <begin position="124"/>
        <end position="138"/>
    </location>
</feature>
<keyword evidence="4" id="KW-1185">Reference proteome</keyword>